<dbReference type="RefSeq" id="WP_068719115.1">
    <property type="nucleotide sequence ID" value="NZ_LWDV01000010.1"/>
</dbReference>
<evidence type="ECO:0000259" key="13">
    <source>
        <dbReference type="Pfam" id="PF04452"/>
    </source>
</evidence>
<keyword evidence="7 12" id="KW-0489">Methyltransferase</keyword>
<organism evidence="15 16">
    <name type="scientific">Orenia metallireducens</name>
    <dbReference type="NCBI Taxonomy" id="1413210"/>
    <lineage>
        <taxon>Bacteria</taxon>
        <taxon>Bacillati</taxon>
        <taxon>Bacillota</taxon>
        <taxon>Clostridia</taxon>
        <taxon>Halanaerobiales</taxon>
        <taxon>Halobacteroidaceae</taxon>
        <taxon>Orenia</taxon>
    </lineage>
</organism>
<evidence type="ECO:0000256" key="5">
    <source>
        <dbReference type="ARBA" id="ARBA00022490"/>
    </source>
</evidence>
<keyword evidence="5 12" id="KW-0963">Cytoplasm</keyword>
<feature type="domain" description="Ribosomal RNA small subunit methyltransferase E PUA-like" evidence="14">
    <location>
        <begin position="18"/>
        <end position="65"/>
    </location>
</feature>
<name>A0A1C0A532_9FIRM</name>
<dbReference type="EMBL" id="LWDV01000010">
    <property type="protein sequence ID" value="OCL25223.1"/>
    <property type="molecule type" value="Genomic_DNA"/>
</dbReference>
<dbReference type="PIRSF" id="PIRSF015601">
    <property type="entry name" value="MTase_slr0722"/>
    <property type="match status" value="1"/>
</dbReference>
<comment type="catalytic activity">
    <reaction evidence="11 12">
        <text>uridine(1498) in 16S rRNA + S-adenosyl-L-methionine = N(3)-methyluridine(1498) in 16S rRNA + S-adenosyl-L-homocysteine + H(+)</text>
        <dbReference type="Rhea" id="RHEA:42920"/>
        <dbReference type="Rhea" id="RHEA-COMP:10283"/>
        <dbReference type="Rhea" id="RHEA-COMP:10284"/>
        <dbReference type="ChEBI" id="CHEBI:15378"/>
        <dbReference type="ChEBI" id="CHEBI:57856"/>
        <dbReference type="ChEBI" id="CHEBI:59789"/>
        <dbReference type="ChEBI" id="CHEBI:65315"/>
        <dbReference type="ChEBI" id="CHEBI:74502"/>
        <dbReference type="EC" id="2.1.1.193"/>
    </reaction>
</comment>
<dbReference type="Gene3D" id="2.40.240.20">
    <property type="entry name" value="Hypothetical PUA domain-like, domain 1"/>
    <property type="match status" value="1"/>
</dbReference>
<dbReference type="InterPro" id="IPR029028">
    <property type="entry name" value="Alpha/beta_knot_MTases"/>
</dbReference>
<evidence type="ECO:0000256" key="9">
    <source>
        <dbReference type="ARBA" id="ARBA00022691"/>
    </source>
</evidence>
<reference evidence="15 16" key="2">
    <citation type="submission" date="2016-08" db="EMBL/GenBank/DDBJ databases">
        <title>Orenia metallireducens sp. nov. strain Z6, a Novel Metal-reducing Firmicute from the Deep Subsurface.</title>
        <authorList>
            <person name="Maxim B.I."/>
            <person name="Kenneth K."/>
            <person name="Flynn T.M."/>
            <person name="Oloughlin E.J."/>
            <person name="Locke R.A."/>
            <person name="Weber J.R."/>
            <person name="Egan S.M."/>
            <person name="Mackie R.I."/>
            <person name="Cann I.K."/>
        </authorList>
    </citation>
    <scope>NUCLEOTIDE SEQUENCE [LARGE SCALE GENOMIC DNA]</scope>
    <source>
        <strain evidence="15 16">Z6</strain>
    </source>
</reference>
<dbReference type="Pfam" id="PF04452">
    <property type="entry name" value="Methyltrans_RNA"/>
    <property type="match status" value="1"/>
</dbReference>
<gene>
    <name evidence="15" type="ORF">U472_12715</name>
</gene>
<comment type="subcellular location">
    <subcellularLocation>
        <location evidence="1 12">Cytoplasm</location>
    </subcellularLocation>
</comment>
<dbReference type="OrthoDB" id="9815641at2"/>
<accession>A0A1C0A532</accession>
<dbReference type="InterPro" id="IPR015947">
    <property type="entry name" value="PUA-like_sf"/>
</dbReference>
<comment type="caution">
    <text evidence="15">The sequence shown here is derived from an EMBL/GenBank/DDBJ whole genome shotgun (WGS) entry which is preliminary data.</text>
</comment>
<evidence type="ECO:0000256" key="4">
    <source>
        <dbReference type="ARBA" id="ARBA00013673"/>
    </source>
</evidence>
<dbReference type="GO" id="GO:0070475">
    <property type="term" value="P:rRNA base methylation"/>
    <property type="evidence" value="ECO:0007669"/>
    <property type="project" value="TreeGrafter"/>
</dbReference>
<evidence type="ECO:0000313" key="16">
    <source>
        <dbReference type="Proteomes" id="UP000093514"/>
    </source>
</evidence>
<dbReference type="GO" id="GO:0070042">
    <property type="term" value="F:rRNA (uridine-N3-)-methyltransferase activity"/>
    <property type="evidence" value="ECO:0007669"/>
    <property type="project" value="TreeGrafter"/>
</dbReference>
<evidence type="ECO:0000256" key="1">
    <source>
        <dbReference type="ARBA" id="ARBA00004496"/>
    </source>
</evidence>
<dbReference type="InterPro" id="IPR006700">
    <property type="entry name" value="RsmE"/>
</dbReference>
<evidence type="ECO:0000256" key="6">
    <source>
        <dbReference type="ARBA" id="ARBA00022552"/>
    </source>
</evidence>
<evidence type="ECO:0000313" key="15">
    <source>
        <dbReference type="EMBL" id="OCL25223.1"/>
    </source>
</evidence>
<evidence type="ECO:0000259" key="14">
    <source>
        <dbReference type="Pfam" id="PF20260"/>
    </source>
</evidence>
<dbReference type="AlphaFoldDB" id="A0A1C0A532"/>
<keyword evidence="9 12" id="KW-0949">S-adenosyl-L-methionine</keyword>
<evidence type="ECO:0000256" key="12">
    <source>
        <dbReference type="PIRNR" id="PIRNR015601"/>
    </source>
</evidence>
<comment type="similarity">
    <text evidence="2 12">Belongs to the RNA methyltransferase RsmE family.</text>
</comment>
<dbReference type="GO" id="GO:0005737">
    <property type="term" value="C:cytoplasm"/>
    <property type="evidence" value="ECO:0007669"/>
    <property type="project" value="UniProtKB-SubCell"/>
</dbReference>
<evidence type="ECO:0000256" key="3">
    <source>
        <dbReference type="ARBA" id="ARBA00012328"/>
    </source>
</evidence>
<keyword evidence="6 12" id="KW-0698">rRNA processing</keyword>
<dbReference type="Gene3D" id="3.40.1280.10">
    <property type="match status" value="1"/>
</dbReference>
<dbReference type="InterPro" id="IPR046887">
    <property type="entry name" value="RsmE_PUA-like"/>
</dbReference>
<evidence type="ECO:0000256" key="7">
    <source>
        <dbReference type="ARBA" id="ARBA00022603"/>
    </source>
</evidence>
<evidence type="ECO:0000256" key="8">
    <source>
        <dbReference type="ARBA" id="ARBA00022679"/>
    </source>
</evidence>
<reference evidence="16" key="1">
    <citation type="submission" date="2016-07" db="EMBL/GenBank/DDBJ databases">
        <authorList>
            <person name="Florea S."/>
            <person name="Webb J.S."/>
            <person name="Jaromczyk J."/>
            <person name="Schardl C.L."/>
        </authorList>
    </citation>
    <scope>NUCLEOTIDE SEQUENCE [LARGE SCALE GENOMIC DNA]</scope>
    <source>
        <strain evidence="16">Z6</strain>
    </source>
</reference>
<dbReference type="CDD" id="cd18084">
    <property type="entry name" value="RsmE-like"/>
    <property type="match status" value="1"/>
</dbReference>
<dbReference type="NCBIfam" id="NF008692">
    <property type="entry name" value="PRK11713.1-5"/>
    <property type="match status" value="1"/>
</dbReference>
<dbReference type="PANTHER" id="PTHR30027">
    <property type="entry name" value="RIBOSOMAL RNA SMALL SUBUNIT METHYLTRANSFERASE E"/>
    <property type="match status" value="1"/>
</dbReference>
<dbReference type="EC" id="2.1.1.193" evidence="3 12"/>
<comment type="function">
    <text evidence="10 12">Specifically methylates the N3 position of the uracil ring of uridine 1498 (m3U1498) in 16S rRNA. Acts on the fully assembled 30S ribosomal subunit.</text>
</comment>
<evidence type="ECO:0000256" key="11">
    <source>
        <dbReference type="ARBA" id="ARBA00047944"/>
    </source>
</evidence>
<dbReference type="Proteomes" id="UP000093514">
    <property type="component" value="Unassembled WGS sequence"/>
</dbReference>
<dbReference type="Pfam" id="PF20260">
    <property type="entry name" value="PUA_4"/>
    <property type="match status" value="1"/>
</dbReference>
<dbReference type="SUPFAM" id="SSF88697">
    <property type="entry name" value="PUA domain-like"/>
    <property type="match status" value="1"/>
</dbReference>
<protein>
    <recommendedName>
        <fullName evidence="4 12">Ribosomal RNA small subunit methyltransferase E</fullName>
        <ecNumber evidence="3 12">2.1.1.193</ecNumber>
    </recommendedName>
</protein>
<dbReference type="NCBIfam" id="NF008709">
    <property type="entry name" value="PRK11713.7-4"/>
    <property type="match status" value="1"/>
</dbReference>
<dbReference type="PANTHER" id="PTHR30027:SF3">
    <property type="entry name" value="16S RRNA (URACIL(1498)-N(3))-METHYLTRANSFERASE"/>
    <property type="match status" value="1"/>
</dbReference>
<feature type="domain" description="Ribosomal RNA small subunit methyltransferase E methyltransferase" evidence="13">
    <location>
        <begin position="74"/>
        <end position="238"/>
    </location>
</feature>
<keyword evidence="16" id="KW-1185">Reference proteome</keyword>
<evidence type="ECO:0000256" key="2">
    <source>
        <dbReference type="ARBA" id="ARBA00005528"/>
    </source>
</evidence>
<sequence>MHHFFVQSTDINDGIVIIRGDDVTHITRSLRLDIDDEISVSDGEGQKYLTKLIEFSKDFVKAKIIKEFEVQAEPRVKVTLVQGLPKGKKMDMIVQKCTEIGMEDIIPIDTKRTIVNLNEKKAKQRQERWQKIVEEAAKQSKRGKIPSVRELSDLNQVITDFDRYDLVLVPWEDEESRGLKETLSSNLDAQKIMIIIGPEGGFSSKEVEQLKTAGAKSVTLGPRILRTETAGIATLSMVLYELGDLG</sequence>
<keyword evidence="8 12" id="KW-0808">Transferase</keyword>
<dbReference type="InterPro" id="IPR029026">
    <property type="entry name" value="tRNA_m1G_MTases_N"/>
</dbReference>
<dbReference type="InterPro" id="IPR046886">
    <property type="entry name" value="RsmE_MTase_dom"/>
</dbReference>
<proteinExistence type="inferred from homology"/>
<dbReference type="NCBIfam" id="TIGR00046">
    <property type="entry name" value="RsmE family RNA methyltransferase"/>
    <property type="match status" value="1"/>
</dbReference>
<dbReference type="SUPFAM" id="SSF75217">
    <property type="entry name" value="alpha/beta knot"/>
    <property type="match status" value="1"/>
</dbReference>
<evidence type="ECO:0000256" key="10">
    <source>
        <dbReference type="ARBA" id="ARBA00025699"/>
    </source>
</evidence>